<dbReference type="EMBL" id="CVVU01000223">
    <property type="protein sequence ID" value="CRP48417.1"/>
    <property type="molecule type" value="Genomic_DNA"/>
</dbReference>
<accession>A0A0G5VIV4</accession>
<evidence type="ECO:0000313" key="1">
    <source>
        <dbReference type="EMBL" id="ALY08344.1"/>
    </source>
</evidence>
<name>A0A0G5VIV4_PSEAI</name>
<proteinExistence type="predicted"/>
<organism evidence="1">
    <name type="scientific">Pseudomonas aeruginosa</name>
    <dbReference type="NCBI Taxonomy" id="287"/>
    <lineage>
        <taxon>Bacteria</taxon>
        <taxon>Pseudomonadati</taxon>
        <taxon>Pseudomonadota</taxon>
        <taxon>Gammaproteobacteria</taxon>
        <taxon>Pseudomonadales</taxon>
        <taxon>Pseudomonadaceae</taxon>
        <taxon>Pseudomonas</taxon>
    </lineage>
</organism>
<protein>
    <submittedName>
        <fullName evidence="1">Uncharacterized protein</fullName>
    </submittedName>
</protein>
<evidence type="ECO:0000313" key="3">
    <source>
        <dbReference type="Proteomes" id="UP000045039"/>
    </source>
</evidence>
<reference evidence="2" key="2">
    <citation type="submission" date="2015-06" db="EMBL/GenBank/DDBJ databases">
        <authorList>
            <person name="Radhakrishnan R."/>
            <person name="Underwood A."/>
            <person name="Al-Shahib A."/>
        </authorList>
    </citation>
    <scope>NUCLEOTIDE SEQUENCE</scope>
    <source>
        <strain evidence="2">P19_London_7_VIM_2_05_10</strain>
    </source>
</reference>
<dbReference type="EMBL" id="KT887560">
    <property type="protein sequence ID" value="ALY08344.1"/>
    <property type="molecule type" value="Genomic_DNA"/>
</dbReference>
<sequence>MNMQTSTDRNLNFDFVRRQVEQPPAWASEVLLSWEEAYPQEKHAFLQSHYWTETGSINVFRVVGTDRKDYRGRSWLDFLTGGKRMQRNLQALLDNPSYYLQPTERRPAIHYNTLDGLSFYVGSDGNHRTCIARFFLAEQQKSQLHDVTLNHYQVNDAFYRLYGQLRQQVLLQGLPVQVHPERVQLGREDTAGWKMDTYQTTLNWLNLKTQEEISLNEAQAREQLIDLIRRKPSEEQPRGWKARLKCLISG</sequence>
<gene>
    <name evidence="2" type="ORF">PAERUG_P19_London_7_VIM_2_05_10_04623</name>
</gene>
<evidence type="ECO:0000313" key="2">
    <source>
        <dbReference type="EMBL" id="CRP48417.1"/>
    </source>
</evidence>
<dbReference type="RefSeq" id="WP_003120982.1">
    <property type="nucleotide sequence ID" value="NZ_CAADKC010001178.1"/>
</dbReference>
<reference evidence="3" key="3">
    <citation type="submission" date="2015-06" db="EMBL/GenBank/DDBJ databases">
        <authorList>
            <person name="Radhakrishnan Rajesh"/>
            <person name="Underwood Anthony"/>
            <person name="Al-Shahib Ali"/>
        </authorList>
    </citation>
    <scope>NUCLEOTIDE SEQUENCE [LARGE SCALE GENOMIC DNA]</scope>
    <source>
        <strain evidence="3">P19_London_7_VIM_2_05_10</strain>
    </source>
</reference>
<reference evidence="1" key="1">
    <citation type="journal article" date="2015" name="MBio">
        <title>Phylogenetic Distribution of CRISPR-Cas Systems in Antibiotic-Resistant Pseudomonas aeruginosa.</title>
        <authorList>
            <person name="van Belkum A."/>
            <person name="Soriaga L.B."/>
            <person name="LaFave M.C."/>
            <person name="Akella S."/>
            <person name="Veyrieras J.B."/>
            <person name="Barbu E.M."/>
            <person name="Shortridge D."/>
            <person name="Blanc B."/>
            <person name="Hannum G."/>
            <person name="Zambardi G."/>
            <person name="Miller K."/>
            <person name="Enright M.C."/>
            <person name="Mugnier N."/>
            <person name="Brami D."/>
            <person name="Schicklin S."/>
            <person name="Felderman M."/>
            <person name="Schwartz A.S."/>
            <person name="Richardson T.H."/>
            <person name="Peterson T.C."/>
            <person name="Hubby B."/>
            <person name="Cady K.C."/>
        </authorList>
    </citation>
    <scope>NUCLEOTIDE SEQUENCE</scope>
    <source>
        <strain evidence="1">WH-SGI-V-07174</strain>
    </source>
</reference>
<dbReference type="PATRIC" id="fig|287.2540.peg.3806"/>
<dbReference type="Proteomes" id="UP000045039">
    <property type="component" value="Unassembled WGS sequence"/>
</dbReference>
<dbReference type="AlphaFoldDB" id="A0A0G5VIV4"/>